<gene>
    <name evidence="3" type="ORF">BDDG_06654</name>
</gene>
<dbReference type="InterPro" id="IPR058933">
    <property type="entry name" value="YMC020W-like_ab_hydrolase"/>
</dbReference>
<dbReference type="PANTHER" id="PTHR47349">
    <property type="entry name" value="CHROMOSOME 8, WHOLE GENOME SHOTGUN SEQUENCE"/>
    <property type="match status" value="1"/>
</dbReference>
<feature type="region of interest" description="Disordered" evidence="1">
    <location>
        <begin position="262"/>
        <end position="409"/>
    </location>
</feature>
<evidence type="ECO:0000256" key="1">
    <source>
        <dbReference type="SAM" id="MobiDB-lite"/>
    </source>
</evidence>
<organism evidence="3">
    <name type="scientific">Ajellomyces dermatitidis (strain ATCC 18188 / CBS 674.68)</name>
    <name type="common">Blastomyces dermatitidis</name>
    <dbReference type="NCBI Taxonomy" id="653446"/>
    <lineage>
        <taxon>Eukaryota</taxon>
        <taxon>Fungi</taxon>
        <taxon>Dikarya</taxon>
        <taxon>Ascomycota</taxon>
        <taxon>Pezizomycotina</taxon>
        <taxon>Eurotiomycetes</taxon>
        <taxon>Eurotiomycetidae</taxon>
        <taxon>Onygenales</taxon>
        <taxon>Ajellomycetaceae</taxon>
        <taxon>Blastomyces</taxon>
    </lineage>
</organism>
<feature type="compositionally biased region" description="Polar residues" evidence="1">
    <location>
        <begin position="8"/>
        <end position="17"/>
    </location>
</feature>
<evidence type="ECO:0000259" key="2">
    <source>
        <dbReference type="Pfam" id="PF26147"/>
    </source>
</evidence>
<dbReference type="AlphaFoldDB" id="F2TKE6"/>
<feature type="domain" description="YMC020W-like alpha/beta hydrolase" evidence="2">
    <location>
        <begin position="531"/>
        <end position="882"/>
    </location>
</feature>
<feature type="region of interest" description="Disordered" evidence="1">
    <location>
        <begin position="1"/>
        <end position="20"/>
    </location>
</feature>
<name>F2TKE6_AJEDA</name>
<dbReference type="OrthoDB" id="5598028at2759"/>
<dbReference type="InterPro" id="IPR058934">
    <property type="entry name" value="YMC020W-like"/>
</dbReference>
<protein>
    <recommendedName>
        <fullName evidence="2">YMC020W-like alpha/beta hydrolase domain-containing protein</fullName>
    </recommendedName>
</protein>
<feature type="compositionally biased region" description="Polar residues" evidence="1">
    <location>
        <begin position="375"/>
        <end position="404"/>
    </location>
</feature>
<proteinExistence type="predicted"/>
<feature type="compositionally biased region" description="Basic and acidic residues" evidence="1">
    <location>
        <begin position="327"/>
        <end position="336"/>
    </location>
</feature>
<dbReference type="HOGENOM" id="CLU_010834_0_1_1"/>
<accession>F2TKE6</accession>
<feature type="region of interest" description="Disordered" evidence="1">
    <location>
        <begin position="98"/>
        <end position="198"/>
    </location>
</feature>
<feature type="region of interest" description="Disordered" evidence="1">
    <location>
        <begin position="454"/>
        <end position="521"/>
    </location>
</feature>
<dbReference type="PANTHER" id="PTHR47349:SF1">
    <property type="entry name" value="AER328WP"/>
    <property type="match status" value="1"/>
</dbReference>
<sequence>MRLVPAKTSRSSHSPQARSHDKCKHITSWSFRAKPLPEPRCGATDNRQQIEQLPRLSSNGSFLALLADPNTAAIVTCHIDCFLCYEFPLLSMAPAGPRKRVNPNDENGEPAAASQAGPVDSDASAETRTLDIKNDNRTTWYNPSWPRKPKAPAVTEVARESISAEAALTPERNSSVSTPHNQSRPVRPPSIGLTKKIGGSTRSLPAEVATTRINIASIGSASVPDMSISDKKVEGDTQHSITGGSAPMLPTVSIDAQNGKVTKKLSDPADTIPDSNQDKKTNQNTQPTQTSGWLGWIPLPRVGGESTPKPGQADQSANAAGVAIQSNKDEPLPRADEETEQNDTEQPTITIEQKSTAPEDPAPTKRAWFLWGGKSASSQQAENWQNESHAQESRTSADTQTPAAESSDIDLQTDHKALLSDSSNVDMTVAPSRAASSYSWFFWYREVQTRPAGTSTKNLERTEDSTGTAEYQNQASASIRVSEPEVATPTPAEAVLPGQQPNSSIKKTTAPTKERSPAASTTKISFPNQVLPTLKASFPVPERPSIIRQLGSLLFSYNYPEPRHVTLTNDPPRVKRALAIGVHGLFPAPLIRTVLGQPTGTSVKFSTMAAKAISSWTESHGYSCEIQKIALEGEGRISERVDLLWKLLLNHINDIKKADFILVACHSQGVPVATMLVAKLIAFGCVSSAHIGICAMAGVNLGPFPEYRSRWISGSAGELFDFANQKSKVSQDHLAALETALDFGVKIVYVGSIDDQLVSLESSIFSTISHPHIYRAVFVNGRVHAPSFLSQLVGFAMKLRNLGISDHGLIRELSSPLAGSLYSGEGHSRLYDDETLYRLAIEFTLETLPVPNAKLEINTSSRSPNGNPYILPFAMRGVLEEEYVRRELSEETSELLKLFDDWKPSSKVLKDVKFRLEGIRSKL</sequence>
<dbReference type="EMBL" id="GG749452">
    <property type="protein sequence ID" value="EGE83709.1"/>
    <property type="molecule type" value="Genomic_DNA"/>
</dbReference>
<reference evidence="3" key="1">
    <citation type="submission" date="2010-03" db="EMBL/GenBank/DDBJ databases">
        <title>Annotation of Blastomyces dermatitidis strain ATCC 18188.</title>
        <authorList>
            <consortium name="The Broad Institute Genome Sequencing Platform"/>
            <consortium name="Broad Institute Genome Sequencing Center for Infectious Disease."/>
            <person name="Cuomo C."/>
            <person name="Klein B."/>
            <person name="Sullivan T."/>
            <person name="Heitman J."/>
            <person name="Young S."/>
            <person name="Zeng Q."/>
            <person name="Gargeya S."/>
            <person name="Alvarado L."/>
            <person name="Berlin A.M."/>
            <person name="Chapman S.B."/>
            <person name="Chen Z."/>
            <person name="Freedman E."/>
            <person name="Gellesch M."/>
            <person name="Goldberg J."/>
            <person name="Griggs A."/>
            <person name="Gujja S."/>
            <person name="Heilman E."/>
            <person name="Heiman D."/>
            <person name="Howarth C."/>
            <person name="Mehta T."/>
            <person name="Neiman D."/>
            <person name="Pearson M."/>
            <person name="Roberts A."/>
            <person name="Saif S."/>
            <person name="Shea T."/>
            <person name="Shenoy N."/>
            <person name="Sisk P."/>
            <person name="Stolte C."/>
            <person name="Sykes S."/>
            <person name="White J."/>
            <person name="Yandava C."/>
            <person name="Haas B."/>
            <person name="Nusbaum C."/>
            <person name="Birren B."/>
        </authorList>
    </citation>
    <scope>NUCLEOTIDE SEQUENCE [LARGE SCALE GENOMIC DNA]</scope>
    <source>
        <strain evidence="3">ATCC 18188</strain>
    </source>
</reference>
<dbReference type="Proteomes" id="UP000007802">
    <property type="component" value="Unassembled WGS sequence"/>
</dbReference>
<dbReference type="Pfam" id="PF26147">
    <property type="entry name" value="AB_HYDROLASE_YMC0-YMC35"/>
    <property type="match status" value="1"/>
</dbReference>
<feature type="compositionally biased region" description="Polar residues" evidence="1">
    <location>
        <begin position="499"/>
        <end position="511"/>
    </location>
</feature>
<feature type="compositionally biased region" description="Polar residues" evidence="1">
    <location>
        <begin position="171"/>
        <end position="184"/>
    </location>
</feature>
<evidence type="ECO:0000313" key="3">
    <source>
        <dbReference type="EMBL" id="EGE83709.1"/>
    </source>
</evidence>
<feature type="compositionally biased region" description="Polar residues" evidence="1">
    <location>
        <begin position="465"/>
        <end position="479"/>
    </location>
</feature>
<feature type="compositionally biased region" description="Polar residues" evidence="1">
    <location>
        <begin position="344"/>
        <end position="356"/>
    </location>
</feature>